<feature type="signal peptide" evidence="1">
    <location>
        <begin position="1"/>
        <end position="23"/>
    </location>
</feature>
<reference evidence="2 3" key="1">
    <citation type="submission" date="2018-10" db="EMBL/GenBank/DDBJ databases">
        <title>Anaerotruncus faecis sp. nov., isolated from human feces.</title>
        <authorList>
            <person name="Wang Y.-J."/>
        </authorList>
    </citation>
    <scope>NUCLEOTIDE SEQUENCE [LARGE SCALE GENOMIC DNA]</scope>
    <source>
        <strain evidence="2 3">22A2-44</strain>
    </source>
</reference>
<gene>
    <name evidence="2" type="ORF">D4A47_12955</name>
</gene>
<feature type="chain" id="PRO_5019728927" evidence="1">
    <location>
        <begin position="24"/>
        <end position="310"/>
    </location>
</feature>
<comment type="caution">
    <text evidence="2">The sequence shown here is derived from an EMBL/GenBank/DDBJ whole genome shotgun (WGS) entry which is preliminary data.</text>
</comment>
<organism evidence="2 3">
    <name type="scientific">Anaerotruncus massiliensis</name>
    <name type="common">ex Liu et al. 2021</name>
    <dbReference type="NCBI Taxonomy" id="2321404"/>
    <lineage>
        <taxon>Bacteria</taxon>
        <taxon>Bacillati</taxon>
        <taxon>Bacillota</taxon>
        <taxon>Clostridia</taxon>
        <taxon>Eubacteriales</taxon>
        <taxon>Oscillospiraceae</taxon>
        <taxon>Anaerotruncus</taxon>
    </lineage>
</organism>
<dbReference type="EMBL" id="RCHT01000043">
    <property type="protein sequence ID" value="RLL07673.1"/>
    <property type="molecule type" value="Genomic_DNA"/>
</dbReference>
<name>A0A498CVV4_9FIRM</name>
<sequence length="310" mass="33827">MKRGLCLLLALAICAGLAVPVFADRLLKPIDEASPQPDETTPAIPVAPAELPVLLEASLWKGDEETVNTVTDPDLSRQAADLLREAAAFPEGVTPPSSITGVNLYLDFPGQARLHLFTSAVRAEGFAEGQSYLIIRHMDQYYTAPGGTMDRLTELLFPQTVALWAALEDPDSPESAARDYYNFLSPRLSLSEYGGLEFTDDRRGLVLWQTPEGGVTPALVAQLTTAYHGRTCPVTYKSAGRSAAELDEIVEFLEARRGVKGADTITSWGIDRVNGLVILHMSGRWPELNAAMREKGYTDRVRFHVEPAEG</sequence>
<protein>
    <submittedName>
        <fullName evidence="2">Uncharacterized protein</fullName>
    </submittedName>
</protein>
<evidence type="ECO:0000313" key="3">
    <source>
        <dbReference type="Proteomes" id="UP000276301"/>
    </source>
</evidence>
<dbReference type="RefSeq" id="WP_121587601.1">
    <property type="nucleotide sequence ID" value="NZ_RCHT01000043.1"/>
</dbReference>
<keyword evidence="3" id="KW-1185">Reference proteome</keyword>
<proteinExistence type="predicted"/>
<dbReference type="AlphaFoldDB" id="A0A498CVV4"/>
<evidence type="ECO:0000313" key="2">
    <source>
        <dbReference type="EMBL" id="RLL07673.1"/>
    </source>
</evidence>
<accession>A0A498CVV4</accession>
<evidence type="ECO:0000256" key="1">
    <source>
        <dbReference type="SAM" id="SignalP"/>
    </source>
</evidence>
<dbReference type="Proteomes" id="UP000276301">
    <property type="component" value="Unassembled WGS sequence"/>
</dbReference>
<keyword evidence="1" id="KW-0732">Signal</keyword>